<dbReference type="InterPro" id="IPR011989">
    <property type="entry name" value="ARM-like"/>
</dbReference>
<dbReference type="EMBL" id="BGZK01000981">
    <property type="protein sequence ID" value="GBP67361.1"/>
    <property type="molecule type" value="Genomic_DNA"/>
</dbReference>
<dbReference type="PANTHER" id="PTHR12984">
    <property type="entry name" value="SCY1-RELATED S/T PROTEIN KINASE-LIKE"/>
    <property type="match status" value="1"/>
</dbReference>
<dbReference type="OrthoDB" id="9942861at2759"/>
<evidence type="ECO:0000313" key="2">
    <source>
        <dbReference type="Proteomes" id="UP000299102"/>
    </source>
</evidence>
<reference evidence="1 2" key="1">
    <citation type="journal article" date="2019" name="Commun. Biol.">
        <title>The bagworm genome reveals a unique fibroin gene that provides high tensile strength.</title>
        <authorList>
            <person name="Kono N."/>
            <person name="Nakamura H."/>
            <person name="Ohtoshi R."/>
            <person name="Tomita M."/>
            <person name="Numata K."/>
            <person name="Arakawa K."/>
        </authorList>
    </citation>
    <scope>NUCLEOTIDE SEQUENCE [LARGE SCALE GENOMIC DNA]</scope>
</reference>
<gene>
    <name evidence="1" type="primary">SCYL3</name>
    <name evidence="1" type="ORF">EVAR_51432_1</name>
</gene>
<organism evidence="1 2">
    <name type="scientific">Eumeta variegata</name>
    <name type="common">Bagworm moth</name>
    <name type="synonym">Eumeta japonica</name>
    <dbReference type="NCBI Taxonomy" id="151549"/>
    <lineage>
        <taxon>Eukaryota</taxon>
        <taxon>Metazoa</taxon>
        <taxon>Ecdysozoa</taxon>
        <taxon>Arthropoda</taxon>
        <taxon>Hexapoda</taxon>
        <taxon>Insecta</taxon>
        <taxon>Pterygota</taxon>
        <taxon>Neoptera</taxon>
        <taxon>Endopterygota</taxon>
        <taxon>Lepidoptera</taxon>
        <taxon>Glossata</taxon>
        <taxon>Ditrysia</taxon>
        <taxon>Tineoidea</taxon>
        <taxon>Psychidae</taxon>
        <taxon>Oiketicinae</taxon>
        <taxon>Eumeta</taxon>
    </lineage>
</organism>
<dbReference type="InterPro" id="IPR051177">
    <property type="entry name" value="CIK-Related_Protein"/>
</dbReference>
<dbReference type="Proteomes" id="UP000299102">
    <property type="component" value="Unassembled WGS sequence"/>
</dbReference>
<dbReference type="Gene3D" id="1.10.510.10">
    <property type="entry name" value="Transferase(Phosphotransferase) domain 1"/>
    <property type="match status" value="1"/>
</dbReference>
<comment type="caution">
    <text evidence="1">The sequence shown here is derived from an EMBL/GenBank/DDBJ whole genome shotgun (WGS) entry which is preliminary data.</text>
</comment>
<dbReference type="STRING" id="151549.A0A4C1XTZ0"/>
<sequence>MGNVESQLRGLEIDEKPIEITDFWIQYRATINDSCRYFGLKCDGSVSLFKGETVLGPLWSVSSPLEKCSNAGMSHNNVSVTAIYVTGDGQWKLGGLQYLCPLKELTSAYLKHARIHRYDKAVDPNEESHDVVTAVDQYGFGVYPIPSQEAERALATPLELRVSINGDGIPYVREFKKYCREEMRHVNPAQRPKLSDALSHDFFNHKFILIYKFLSLLPLKSENEKQQFFTRIFDDLKSFDEETVAKQLGGLLLSRITMLDCTARTDLLLGVKDTDDNLVASTLICLSTLVPILGATTVIGGKRSKLFSDGRPNSKPSEVIKESIQEIKDNKTLKEFPCTEEICEDINFENIVMDERPSPVGGESVENELNPSVIVHQNTVISEDDWDDWDNTNKQTISIVPEELNKTVLDENNTSKSNNVLKENFNSRTAKLQIAALKAKKNILDIDELDIKTQKYDGTKKSEDIDFFADMMPVIEKTTVVSVPTIVNVTSDFGSKLNFIPNDTTDVKDGWGENWSD</sequence>
<protein>
    <submittedName>
        <fullName evidence="1">Protein-associating with the carboxyl-terminal domain of ezrin</fullName>
    </submittedName>
</protein>
<proteinExistence type="predicted"/>
<name>A0A4C1XTZ0_EUMVA</name>
<dbReference type="AlphaFoldDB" id="A0A4C1XTZ0"/>
<accession>A0A4C1XTZ0</accession>
<dbReference type="Gene3D" id="1.25.10.10">
    <property type="entry name" value="Leucine-rich Repeat Variant"/>
    <property type="match status" value="1"/>
</dbReference>
<keyword evidence="2" id="KW-1185">Reference proteome</keyword>
<dbReference type="PANTHER" id="PTHR12984:SF15">
    <property type="entry name" value="PROTEIN-ASSOCIATING WITH THE CARBOXYL-TERMINAL DOMAIN OF EZRIN"/>
    <property type="match status" value="1"/>
</dbReference>
<evidence type="ECO:0000313" key="1">
    <source>
        <dbReference type="EMBL" id="GBP67361.1"/>
    </source>
</evidence>